<keyword evidence="5" id="KW-0547">Nucleotide-binding</keyword>
<dbReference type="Gene3D" id="1.20.1110.10">
    <property type="entry name" value="Calcium-transporting ATPase, transmembrane domain"/>
    <property type="match status" value="1"/>
</dbReference>
<reference evidence="14 15" key="1">
    <citation type="submission" date="2015-09" db="EMBL/GenBank/DDBJ databases">
        <authorList>
            <consortium name="Pathogen Informatics"/>
        </authorList>
    </citation>
    <scope>NUCLEOTIDE SEQUENCE [LARGE SCALE GENOMIC DNA]</scope>
    <source>
        <strain evidence="14 15">2789STDY5834858</strain>
    </source>
</reference>
<keyword evidence="4 12" id="KW-0812">Transmembrane</keyword>
<feature type="transmembrane region" description="Helical" evidence="12">
    <location>
        <begin position="823"/>
        <end position="846"/>
    </location>
</feature>
<evidence type="ECO:0000313" key="15">
    <source>
        <dbReference type="Proteomes" id="UP000095488"/>
    </source>
</evidence>
<keyword evidence="3" id="KW-0406">Ion transport</keyword>
<dbReference type="SUPFAM" id="SSF56784">
    <property type="entry name" value="HAD-like"/>
    <property type="match status" value="1"/>
</dbReference>
<dbReference type="CDD" id="cd02089">
    <property type="entry name" value="P-type_ATPase_Ca_prok"/>
    <property type="match status" value="1"/>
</dbReference>
<dbReference type="NCBIfam" id="TIGR01494">
    <property type="entry name" value="ATPase_P-type"/>
    <property type="match status" value="3"/>
</dbReference>
<dbReference type="NCBIfam" id="TIGR01517">
    <property type="entry name" value="ATPase-IIB_Ca"/>
    <property type="match status" value="1"/>
</dbReference>
<keyword evidence="9" id="KW-1278">Translocase</keyword>
<feature type="transmembrane region" description="Helical" evidence="12">
    <location>
        <begin position="248"/>
        <end position="274"/>
    </location>
</feature>
<keyword evidence="11 12" id="KW-0472">Membrane</keyword>
<gene>
    <name evidence="14" type="primary">yloB_2</name>
    <name evidence="14" type="ORF">ERS852473_01646</name>
</gene>
<dbReference type="SFLD" id="SFLDS00003">
    <property type="entry name" value="Haloacid_Dehalogenase"/>
    <property type="match status" value="1"/>
</dbReference>
<dbReference type="InterPro" id="IPR001757">
    <property type="entry name" value="P_typ_ATPase"/>
</dbReference>
<keyword evidence="6" id="KW-0106">Calcium</keyword>
<dbReference type="InterPro" id="IPR023298">
    <property type="entry name" value="ATPase_P-typ_TM_dom_sf"/>
</dbReference>
<dbReference type="Gene3D" id="3.40.1110.10">
    <property type="entry name" value="Calcium-transporting ATPase, cytoplasmic domain N"/>
    <property type="match status" value="1"/>
</dbReference>
<dbReference type="InterPro" id="IPR023299">
    <property type="entry name" value="ATPase_P-typ_cyto_dom_N"/>
</dbReference>
<sequence length="850" mass="93780">MIQEKEVIRGLTSSEAQKGLEKYGPNEIMQKKKISPIKIFLAQFNDFMVWVLIGATIISGFMGDIADAVTISIIVVINAFLGFIQEFKTEKSLDALKSLAAPTCKVLRDGNIKIVNASEVTIGDVIILETGDRVPADGAIIECNNLMVDESLLTGESVGVNKGLIGNSSNIFMGTTVLKGKGSFRVTQVGMGTKMGEIADDLQNIEDEKSPLRERLDSLGKILVVLCIIVCVLVTVLGVLRGNDLGEMFLLGVSLAVAAIPEGLAAIVTVSLALGVSRMLKRKALVRKLPAVETLGCTSVICSDKTGTLTQNKMTVKEVFMNGKIYKIDDEKLPENNALMKSFVYCNDCNYNFSKENIEEALYGDPTETALIKLYFNDVNLLKNKVASIDRVFDIPFDSIRKMMSVIVKENGKEICYVKGAPERLINKCTHIYEDGTIKPLTHQKKTQILDSVENMSNRALRCIGGAYKENNLTRDEKTLENNLIFLGIAGIIDPPRPEVKEAVKKCRLAGIRPVMITGDHKNTAYAIGKDLNIVTSKDQVITGEELEKINDEELKEKVKNIRIFARVTPKHKLRIVRAFKQTGNIVAMTGDGVNDAPAIKEADIGIAMGISGTDVTKEASAMILMDDNFSTIVSAVEEGRTIYDNIRKFIRYLLSCNLGEVLTMFLASLFYLPTPMLPIQILFVNLATDGLPAIALGVDPADKDIMNQQPRDKKEGVFARGLTEKILVRGCLIGICTLLSFIGGMYYGMSLETCRTMALATLVMSQLFHVFECRSERHSIFEIKLFSNPYLVLAVLSSVIMLLSIIYVPFLRQIFHTTALGINNWLLVLFCSSVIFFINSVYLFIKVKK</sequence>
<dbReference type="InterPro" id="IPR018303">
    <property type="entry name" value="ATPase_P-typ_P_site"/>
</dbReference>
<dbReference type="NCBIfam" id="TIGR01116">
    <property type="entry name" value="ATPase-IIA1_Ca"/>
    <property type="match status" value="1"/>
</dbReference>
<dbReference type="PANTHER" id="PTHR42861">
    <property type="entry name" value="CALCIUM-TRANSPORTING ATPASE"/>
    <property type="match status" value="1"/>
</dbReference>
<feature type="transmembrane region" description="Helical" evidence="12">
    <location>
        <begin position="678"/>
        <end position="699"/>
    </location>
</feature>
<evidence type="ECO:0000256" key="3">
    <source>
        <dbReference type="ARBA" id="ARBA00022568"/>
    </source>
</evidence>
<dbReference type="Pfam" id="PF00690">
    <property type="entry name" value="Cation_ATPase_N"/>
    <property type="match status" value="1"/>
</dbReference>
<dbReference type="InterPro" id="IPR006068">
    <property type="entry name" value="ATPase_P-typ_cation-transptr_C"/>
</dbReference>
<evidence type="ECO:0000259" key="13">
    <source>
        <dbReference type="SMART" id="SM00831"/>
    </source>
</evidence>
<dbReference type="PRINTS" id="PR00120">
    <property type="entry name" value="HATPASE"/>
</dbReference>
<evidence type="ECO:0000256" key="2">
    <source>
        <dbReference type="ARBA" id="ARBA00012790"/>
    </source>
</evidence>
<keyword evidence="7" id="KW-0067">ATP-binding</keyword>
<keyword evidence="8" id="KW-0460">Magnesium</keyword>
<feature type="transmembrane region" description="Helical" evidence="12">
    <location>
        <begin position="39"/>
        <end position="59"/>
    </location>
</feature>
<dbReference type="InterPro" id="IPR005782">
    <property type="entry name" value="P-type_ATPase_IIA"/>
</dbReference>
<comment type="caution">
    <text evidence="14">The sequence shown here is derived from an EMBL/GenBank/DDBJ whole genome shotgun (WGS) entry which is preliminary data.</text>
</comment>
<keyword evidence="14" id="KW-0378">Hydrolase</keyword>
<feature type="transmembrane region" description="Helical" evidence="12">
    <location>
        <begin position="650"/>
        <end position="672"/>
    </location>
</feature>
<dbReference type="SFLD" id="SFLDG00002">
    <property type="entry name" value="C1.7:_P-type_atpase_like"/>
    <property type="match status" value="1"/>
</dbReference>
<dbReference type="SUPFAM" id="SSF81665">
    <property type="entry name" value="Calcium ATPase, transmembrane domain M"/>
    <property type="match status" value="1"/>
</dbReference>
<evidence type="ECO:0000256" key="9">
    <source>
        <dbReference type="ARBA" id="ARBA00022967"/>
    </source>
</evidence>
<dbReference type="Pfam" id="PF13246">
    <property type="entry name" value="Cation_ATPase"/>
    <property type="match status" value="1"/>
</dbReference>
<evidence type="ECO:0000256" key="8">
    <source>
        <dbReference type="ARBA" id="ARBA00022842"/>
    </source>
</evidence>
<evidence type="ECO:0000256" key="4">
    <source>
        <dbReference type="ARBA" id="ARBA00022692"/>
    </source>
</evidence>
<feature type="domain" description="Cation-transporting P-type ATPase N-terminal" evidence="13">
    <location>
        <begin position="2"/>
        <end position="64"/>
    </location>
</feature>
<dbReference type="SFLD" id="SFLDF00027">
    <property type="entry name" value="p-type_atpase"/>
    <property type="match status" value="1"/>
</dbReference>
<evidence type="ECO:0000256" key="10">
    <source>
        <dbReference type="ARBA" id="ARBA00022989"/>
    </source>
</evidence>
<evidence type="ECO:0000256" key="1">
    <source>
        <dbReference type="ARBA" id="ARBA00004141"/>
    </source>
</evidence>
<dbReference type="SMART" id="SM00831">
    <property type="entry name" value="Cation_ATPase_N"/>
    <property type="match status" value="1"/>
</dbReference>
<dbReference type="SUPFAM" id="SSF81660">
    <property type="entry name" value="Metal cation-transporting ATPase, ATP-binding domain N"/>
    <property type="match status" value="1"/>
</dbReference>
<dbReference type="InterPro" id="IPR004014">
    <property type="entry name" value="ATPase_P-typ_cation-transptr_N"/>
</dbReference>
<protein>
    <recommendedName>
        <fullName evidence="2">P-type Ca(2+) transporter</fullName>
        <ecNumber evidence="2">7.2.2.10</ecNumber>
    </recommendedName>
</protein>
<keyword evidence="3" id="KW-0109">Calcium transport</keyword>
<dbReference type="InterPro" id="IPR044492">
    <property type="entry name" value="P_typ_ATPase_HD_dom"/>
</dbReference>
<dbReference type="EMBL" id="CYZR01000005">
    <property type="protein sequence ID" value="CUO00634.1"/>
    <property type="molecule type" value="Genomic_DNA"/>
</dbReference>
<keyword evidence="15" id="KW-1185">Reference proteome</keyword>
<dbReference type="InterPro" id="IPR059000">
    <property type="entry name" value="ATPase_P-type_domA"/>
</dbReference>
<dbReference type="Pfam" id="PF00689">
    <property type="entry name" value="Cation_ATPase_C"/>
    <property type="match status" value="1"/>
</dbReference>
<dbReference type="Gene3D" id="3.40.50.1000">
    <property type="entry name" value="HAD superfamily/HAD-like"/>
    <property type="match status" value="1"/>
</dbReference>
<comment type="subcellular location">
    <subcellularLocation>
        <location evidence="1">Membrane</location>
        <topology evidence="1">Multi-pass membrane protein</topology>
    </subcellularLocation>
</comment>
<keyword evidence="3" id="KW-0813">Transport</keyword>
<dbReference type="PROSITE" id="PS00154">
    <property type="entry name" value="ATPASE_E1_E2"/>
    <property type="match status" value="1"/>
</dbReference>
<evidence type="ECO:0000256" key="5">
    <source>
        <dbReference type="ARBA" id="ARBA00022741"/>
    </source>
</evidence>
<feature type="transmembrane region" description="Helical" evidence="12">
    <location>
        <begin position="792"/>
        <end position="811"/>
    </location>
</feature>
<keyword evidence="10 12" id="KW-1133">Transmembrane helix</keyword>
<dbReference type="GO" id="GO:0016787">
    <property type="term" value="F:hydrolase activity"/>
    <property type="evidence" value="ECO:0007669"/>
    <property type="project" value="UniProtKB-KW"/>
</dbReference>
<evidence type="ECO:0000256" key="12">
    <source>
        <dbReference type="SAM" id="Phobius"/>
    </source>
</evidence>
<accession>A0ABM9URB9</accession>
<dbReference type="SUPFAM" id="SSF81653">
    <property type="entry name" value="Calcium ATPase, transduction domain A"/>
    <property type="match status" value="1"/>
</dbReference>
<name>A0ABM9URB9_SARVE</name>
<dbReference type="Pfam" id="PF00122">
    <property type="entry name" value="E1-E2_ATPase"/>
    <property type="match status" value="1"/>
</dbReference>
<feature type="transmembrane region" description="Helical" evidence="12">
    <location>
        <begin position="65"/>
        <end position="84"/>
    </location>
</feature>
<organism evidence="14 15">
    <name type="scientific">Sarcina ventriculi</name>
    <name type="common">Clostridium ventriculi</name>
    <dbReference type="NCBI Taxonomy" id="1267"/>
    <lineage>
        <taxon>Bacteria</taxon>
        <taxon>Bacillati</taxon>
        <taxon>Bacillota</taxon>
        <taxon>Clostridia</taxon>
        <taxon>Eubacteriales</taxon>
        <taxon>Clostridiaceae</taxon>
        <taxon>Sarcina</taxon>
    </lineage>
</organism>
<dbReference type="Gene3D" id="2.70.150.10">
    <property type="entry name" value="Calcium-transporting ATPase, cytoplasmic transduction domain A"/>
    <property type="match status" value="1"/>
</dbReference>
<evidence type="ECO:0000256" key="6">
    <source>
        <dbReference type="ARBA" id="ARBA00022837"/>
    </source>
</evidence>
<dbReference type="InterPro" id="IPR036412">
    <property type="entry name" value="HAD-like_sf"/>
</dbReference>
<evidence type="ECO:0000256" key="7">
    <source>
        <dbReference type="ARBA" id="ARBA00022840"/>
    </source>
</evidence>
<feature type="transmembrane region" description="Helical" evidence="12">
    <location>
        <begin position="222"/>
        <end position="242"/>
    </location>
</feature>
<proteinExistence type="predicted"/>
<dbReference type="InterPro" id="IPR008250">
    <property type="entry name" value="ATPase_P-typ_transduc_dom_A_sf"/>
</dbReference>
<evidence type="ECO:0000313" key="14">
    <source>
        <dbReference type="EMBL" id="CUO00634.1"/>
    </source>
</evidence>
<dbReference type="InterPro" id="IPR023214">
    <property type="entry name" value="HAD_sf"/>
</dbReference>
<dbReference type="PRINTS" id="PR00119">
    <property type="entry name" value="CATATPASE"/>
</dbReference>
<evidence type="ECO:0000256" key="11">
    <source>
        <dbReference type="ARBA" id="ARBA00023136"/>
    </source>
</evidence>
<dbReference type="InterPro" id="IPR006408">
    <property type="entry name" value="P-type_ATPase_IIB"/>
</dbReference>
<feature type="transmembrane region" description="Helical" evidence="12">
    <location>
        <begin position="727"/>
        <end position="750"/>
    </location>
</feature>
<dbReference type="EC" id="7.2.2.10" evidence="2"/>
<dbReference type="Proteomes" id="UP000095488">
    <property type="component" value="Unassembled WGS sequence"/>
</dbReference>